<comment type="caution">
    <text evidence="2">The sequence shown here is derived from an EMBL/GenBank/DDBJ whole genome shotgun (WGS) entry which is preliminary data.</text>
</comment>
<organism evidence="2 3">
    <name type="scientific">Tropilaelaps mercedesae</name>
    <dbReference type="NCBI Taxonomy" id="418985"/>
    <lineage>
        <taxon>Eukaryota</taxon>
        <taxon>Metazoa</taxon>
        <taxon>Ecdysozoa</taxon>
        <taxon>Arthropoda</taxon>
        <taxon>Chelicerata</taxon>
        <taxon>Arachnida</taxon>
        <taxon>Acari</taxon>
        <taxon>Parasitiformes</taxon>
        <taxon>Mesostigmata</taxon>
        <taxon>Gamasina</taxon>
        <taxon>Dermanyssoidea</taxon>
        <taxon>Laelapidae</taxon>
        <taxon>Tropilaelaps</taxon>
    </lineage>
</organism>
<dbReference type="STRING" id="418985.A0A1V9XT90"/>
<name>A0A1V9XT90_9ACAR</name>
<protein>
    <submittedName>
        <fullName evidence="2">Peripheral plasma membrane protein CASK-like</fullName>
    </submittedName>
</protein>
<dbReference type="InParanoid" id="A0A1V9XT90"/>
<dbReference type="Pfam" id="PF00069">
    <property type="entry name" value="Pkinase"/>
    <property type="match status" value="1"/>
</dbReference>
<dbReference type="OrthoDB" id="20505at2759"/>
<dbReference type="InterPro" id="IPR000719">
    <property type="entry name" value="Prot_kinase_dom"/>
</dbReference>
<accession>A0A1V9XT90</accession>
<evidence type="ECO:0000259" key="1">
    <source>
        <dbReference type="PROSITE" id="PS50011"/>
    </source>
</evidence>
<dbReference type="InterPro" id="IPR011009">
    <property type="entry name" value="Kinase-like_dom_sf"/>
</dbReference>
<dbReference type="PROSITE" id="PS50011">
    <property type="entry name" value="PROTEIN_KINASE_DOM"/>
    <property type="match status" value="1"/>
</dbReference>
<gene>
    <name evidence="2" type="ORF">BIW11_07638</name>
</gene>
<dbReference type="FunFam" id="1.10.510.10:FF:001592">
    <property type="entry name" value="Peripheral plasma membrane protein CASK"/>
    <property type="match status" value="1"/>
</dbReference>
<reference evidence="2 3" key="1">
    <citation type="journal article" date="2017" name="Gigascience">
        <title>Draft genome of the honey bee ectoparasitic mite, Tropilaelaps mercedesae, is shaped by the parasitic life history.</title>
        <authorList>
            <person name="Dong X."/>
            <person name="Armstrong S.D."/>
            <person name="Xia D."/>
            <person name="Makepeace B.L."/>
            <person name="Darby A.C."/>
            <person name="Kadowaki T."/>
        </authorList>
    </citation>
    <scope>NUCLEOTIDE SEQUENCE [LARGE SCALE GENOMIC DNA]</scope>
    <source>
        <strain evidence="2">Wuxi-XJTLU</strain>
    </source>
</reference>
<proteinExistence type="predicted"/>
<dbReference type="Proteomes" id="UP000192247">
    <property type="component" value="Unassembled WGS sequence"/>
</dbReference>
<evidence type="ECO:0000313" key="2">
    <source>
        <dbReference type="EMBL" id="OQR76663.1"/>
    </source>
</evidence>
<feature type="non-terminal residue" evidence="2">
    <location>
        <position position="1"/>
    </location>
</feature>
<keyword evidence="3" id="KW-1185">Reference proteome</keyword>
<dbReference type="EMBL" id="MNPL01004558">
    <property type="protein sequence ID" value="OQR76663.1"/>
    <property type="molecule type" value="Genomic_DNA"/>
</dbReference>
<dbReference type="GO" id="GO:0004672">
    <property type="term" value="F:protein kinase activity"/>
    <property type="evidence" value="ECO:0007669"/>
    <property type="project" value="InterPro"/>
</dbReference>
<evidence type="ECO:0000313" key="3">
    <source>
        <dbReference type="Proteomes" id="UP000192247"/>
    </source>
</evidence>
<dbReference type="PANTHER" id="PTHR24347">
    <property type="entry name" value="SERINE/THREONINE-PROTEIN KINASE"/>
    <property type="match status" value="1"/>
</dbReference>
<dbReference type="Gene3D" id="1.10.510.10">
    <property type="entry name" value="Transferase(Phosphotransferase) domain 1"/>
    <property type="match status" value="1"/>
</dbReference>
<dbReference type="SMART" id="SM00220">
    <property type="entry name" value="S_TKc"/>
    <property type="match status" value="1"/>
</dbReference>
<sequence>LISINVNLLFFFSMEGSDLFLEVVSRASAGFVYSETVASHYMKQILSAVRYCHQKDVVHRDIRPHCVLLATKDTSAPVKLSGFSHAMRLSGQISLTQHQNFDQAGSYRFVFITERIDNSGTGGCHFSAPEVLRGLGYGKPSDIWSCGVVLYTLLCGSLPFNGTGDRLEELICRTKYVVRSLC</sequence>
<dbReference type="SUPFAM" id="SSF56112">
    <property type="entry name" value="Protein kinase-like (PK-like)"/>
    <property type="match status" value="1"/>
</dbReference>
<dbReference type="GO" id="GO:0005524">
    <property type="term" value="F:ATP binding"/>
    <property type="evidence" value="ECO:0007669"/>
    <property type="project" value="InterPro"/>
</dbReference>
<dbReference type="AlphaFoldDB" id="A0A1V9XT90"/>
<feature type="domain" description="Protein kinase" evidence="1">
    <location>
        <begin position="1"/>
        <end position="182"/>
    </location>
</feature>